<evidence type="ECO:0000259" key="10">
    <source>
        <dbReference type="Pfam" id="PF02225"/>
    </source>
</evidence>
<dbReference type="OrthoDB" id="29661at2759"/>
<dbReference type="InterPro" id="IPR006639">
    <property type="entry name" value="Preselin/SPP"/>
</dbReference>
<dbReference type="GO" id="GO:0030660">
    <property type="term" value="C:Golgi-associated vesicle membrane"/>
    <property type="evidence" value="ECO:0007669"/>
    <property type="project" value="TreeGrafter"/>
</dbReference>
<comment type="caution">
    <text evidence="11">The sequence shown here is derived from an EMBL/GenBank/DDBJ whole genome shotgun (WGS) entry which is preliminary data.</text>
</comment>
<dbReference type="GO" id="GO:0033619">
    <property type="term" value="P:membrane protein proteolysis"/>
    <property type="evidence" value="ECO:0007669"/>
    <property type="project" value="TreeGrafter"/>
</dbReference>
<dbReference type="Pfam" id="PF04258">
    <property type="entry name" value="Peptidase_A22B"/>
    <property type="match status" value="1"/>
</dbReference>
<dbReference type="Proteomes" id="UP001165065">
    <property type="component" value="Unassembled WGS sequence"/>
</dbReference>
<comment type="similarity">
    <text evidence="2">Belongs to the peptidase A22B family.</text>
</comment>
<feature type="region of interest" description="Disordered" evidence="8">
    <location>
        <begin position="617"/>
        <end position="651"/>
    </location>
</feature>
<feature type="compositionally biased region" description="Acidic residues" evidence="8">
    <location>
        <begin position="622"/>
        <end position="631"/>
    </location>
</feature>
<organism evidence="11 12">
    <name type="scientific">Triparma columacea</name>
    <dbReference type="NCBI Taxonomy" id="722753"/>
    <lineage>
        <taxon>Eukaryota</taxon>
        <taxon>Sar</taxon>
        <taxon>Stramenopiles</taxon>
        <taxon>Ochrophyta</taxon>
        <taxon>Bolidophyceae</taxon>
        <taxon>Parmales</taxon>
        <taxon>Triparmaceae</taxon>
        <taxon>Triparma</taxon>
    </lineage>
</organism>
<dbReference type="InterPro" id="IPR046450">
    <property type="entry name" value="PA_dom_sf"/>
</dbReference>
<feature type="transmembrane region" description="Helical" evidence="9">
    <location>
        <begin position="390"/>
        <end position="411"/>
    </location>
</feature>
<evidence type="ECO:0000256" key="7">
    <source>
        <dbReference type="ARBA" id="ARBA00023136"/>
    </source>
</evidence>
<keyword evidence="12" id="KW-1185">Reference proteome</keyword>
<keyword evidence="6 9" id="KW-1133">Transmembrane helix</keyword>
<keyword evidence="5" id="KW-0378">Hydrolase</keyword>
<evidence type="ECO:0000256" key="9">
    <source>
        <dbReference type="SAM" id="Phobius"/>
    </source>
</evidence>
<evidence type="ECO:0000256" key="3">
    <source>
        <dbReference type="ARBA" id="ARBA00022692"/>
    </source>
</evidence>
<feature type="transmembrane region" description="Helical" evidence="9">
    <location>
        <begin position="543"/>
        <end position="565"/>
    </location>
</feature>
<feature type="domain" description="PA" evidence="10">
    <location>
        <begin position="45"/>
        <end position="88"/>
    </location>
</feature>
<feature type="transmembrane region" description="Helical" evidence="9">
    <location>
        <begin position="286"/>
        <end position="303"/>
    </location>
</feature>
<dbReference type="PANTHER" id="PTHR12174">
    <property type="entry name" value="SIGNAL PEPTIDE PEPTIDASE"/>
    <property type="match status" value="1"/>
</dbReference>
<keyword evidence="7 9" id="KW-0472">Membrane</keyword>
<dbReference type="PANTHER" id="PTHR12174:SF75">
    <property type="entry name" value="SIGNAL PEPTIDE PEPTIDASE-LIKE 2"/>
    <property type="match status" value="1"/>
</dbReference>
<dbReference type="Gene3D" id="3.50.30.30">
    <property type="match status" value="1"/>
</dbReference>
<keyword evidence="3 9" id="KW-0812">Transmembrane</keyword>
<evidence type="ECO:0000256" key="2">
    <source>
        <dbReference type="ARBA" id="ARBA00006859"/>
    </source>
</evidence>
<protein>
    <recommendedName>
        <fullName evidence="10">PA domain-containing protein</fullName>
    </recommendedName>
</protein>
<dbReference type="Pfam" id="PF02225">
    <property type="entry name" value="PA"/>
    <property type="match status" value="1"/>
</dbReference>
<reference evidence="12" key="1">
    <citation type="journal article" date="2023" name="Commun. Biol.">
        <title>Genome analysis of Parmales, the sister group of diatoms, reveals the evolutionary specialization of diatoms from phago-mixotrophs to photoautotrophs.</title>
        <authorList>
            <person name="Ban H."/>
            <person name="Sato S."/>
            <person name="Yoshikawa S."/>
            <person name="Yamada K."/>
            <person name="Nakamura Y."/>
            <person name="Ichinomiya M."/>
            <person name="Sato N."/>
            <person name="Blanc-Mathieu R."/>
            <person name="Endo H."/>
            <person name="Kuwata A."/>
            <person name="Ogata H."/>
        </authorList>
    </citation>
    <scope>NUCLEOTIDE SEQUENCE [LARGE SCALE GENOMIC DNA]</scope>
</reference>
<dbReference type="SUPFAM" id="SSF52025">
    <property type="entry name" value="PA domain"/>
    <property type="match status" value="1"/>
</dbReference>
<dbReference type="GO" id="GO:0042500">
    <property type="term" value="F:aspartic endopeptidase activity, intramembrane cleaving"/>
    <property type="evidence" value="ECO:0007669"/>
    <property type="project" value="InterPro"/>
</dbReference>
<dbReference type="InterPro" id="IPR007369">
    <property type="entry name" value="Peptidase_A22B_SPP"/>
</dbReference>
<feature type="transmembrane region" description="Helical" evidence="9">
    <location>
        <begin position="213"/>
        <end position="231"/>
    </location>
</feature>
<evidence type="ECO:0000256" key="5">
    <source>
        <dbReference type="ARBA" id="ARBA00022801"/>
    </source>
</evidence>
<dbReference type="GO" id="GO:0010008">
    <property type="term" value="C:endosome membrane"/>
    <property type="evidence" value="ECO:0007669"/>
    <property type="project" value="UniProtKB-SubCell"/>
</dbReference>
<dbReference type="InterPro" id="IPR003137">
    <property type="entry name" value="PA_domain"/>
</dbReference>
<evidence type="ECO:0000256" key="1">
    <source>
        <dbReference type="ARBA" id="ARBA00004337"/>
    </source>
</evidence>
<feature type="transmembrane region" description="Helical" evidence="9">
    <location>
        <begin position="310"/>
        <end position="330"/>
    </location>
</feature>
<name>A0A9W7LC81_9STRA</name>
<accession>A0A9W7LC81</accession>
<dbReference type="GO" id="GO:0098553">
    <property type="term" value="C:lumenal side of endoplasmic reticulum membrane"/>
    <property type="evidence" value="ECO:0007669"/>
    <property type="project" value="TreeGrafter"/>
</dbReference>
<dbReference type="AlphaFoldDB" id="A0A9W7LC81"/>
<evidence type="ECO:0000313" key="11">
    <source>
        <dbReference type="EMBL" id="GMI44518.1"/>
    </source>
</evidence>
<dbReference type="SMART" id="SM00730">
    <property type="entry name" value="PSN"/>
    <property type="match status" value="1"/>
</dbReference>
<evidence type="ECO:0000256" key="6">
    <source>
        <dbReference type="ARBA" id="ARBA00022989"/>
    </source>
</evidence>
<feature type="transmembrane region" description="Helical" evidence="9">
    <location>
        <begin position="571"/>
        <end position="588"/>
    </location>
</feature>
<evidence type="ECO:0000256" key="8">
    <source>
        <dbReference type="SAM" id="MobiDB-lite"/>
    </source>
</evidence>
<sequence length="651" mass="69974">MFASIALFGGGYSKDSLKVYQSSDEDTYMCAEVGTPAPDNVPSEGEFLYLIPRGLCSFEQKVARAEELGAKAAVIYNSADTMFTRNGTSYPQDKLDYECGNGAVSVDASLLASPLYSRSNDEFFTPCSSDSNCASDRCVVTGPAGADGTVKACCMWDLHQYMYPDGTLVPDPTIPSVFITSKQADDLHLEEEEGGVEAVIEERPRPKYNLSSIIIWAWGTFVACVASYISASELMNGVKTIKGKKAAGGIGGIRERGDVSRGVGGGGGRSSQIGQGESLDLSATHAFYFVIISSTTLIFLFFVNAYAFVTFMYAFGCGGAFAQVILHPLLTKVADVTGTRRAGENVCCVVPLEIGPCSYIDVIGTVAGYAFGALWYFYSRKENAGDYAVYWILQDLFGACMCVLFLSVIRLPSLRVATFLLIAAFFYDIFFVFISPLVFNKSVMIHVATGGDGPTTDPMVCEKYPSTDGCRVPNPLPMLFSIPKIGDYQGGSSLLGLGDIVMPGLLLSFAIRYDWAKLLLKENDGGSSDDETASKDRRRNGGYWGYVCVMYGVGLMMANVAVYAMKQGQPALLYLVPCTLGIIIYLGWKRGELGELYRGPTAIKMANNILDAIEEERLGDGGGEDEGDSDVSTESGGRGDSDGIGLLGSRV</sequence>
<dbReference type="GO" id="GO:0005765">
    <property type="term" value="C:lysosomal membrane"/>
    <property type="evidence" value="ECO:0007669"/>
    <property type="project" value="TreeGrafter"/>
</dbReference>
<comment type="subcellular location">
    <subcellularLocation>
        <location evidence="1">Endosome membrane</location>
        <topology evidence="1">Multi-pass membrane protein</topology>
    </subcellularLocation>
</comment>
<feature type="transmembrane region" description="Helical" evidence="9">
    <location>
        <begin position="417"/>
        <end position="439"/>
    </location>
</feature>
<gene>
    <name evidence="11" type="ORF">TrCOL_g1508</name>
</gene>
<evidence type="ECO:0000313" key="12">
    <source>
        <dbReference type="Proteomes" id="UP001165065"/>
    </source>
</evidence>
<keyword evidence="4" id="KW-0967">Endosome</keyword>
<evidence type="ECO:0000256" key="4">
    <source>
        <dbReference type="ARBA" id="ARBA00022753"/>
    </source>
</evidence>
<feature type="transmembrane region" description="Helical" evidence="9">
    <location>
        <begin position="359"/>
        <end position="378"/>
    </location>
</feature>
<dbReference type="GO" id="GO:0098554">
    <property type="term" value="C:cytoplasmic side of endoplasmic reticulum membrane"/>
    <property type="evidence" value="ECO:0007669"/>
    <property type="project" value="TreeGrafter"/>
</dbReference>
<dbReference type="EMBL" id="BRYA01001485">
    <property type="protein sequence ID" value="GMI44518.1"/>
    <property type="molecule type" value="Genomic_DNA"/>
</dbReference>
<proteinExistence type="inferred from homology"/>